<dbReference type="PANTHER" id="PTHR30146:SF109">
    <property type="entry name" value="HTH-TYPE TRANSCRIPTIONAL REGULATOR GALS"/>
    <property type="match status" value="1"/>
</dbReference>
<dbReference type="InterPro" id="IPR000843">
    <property type="entry name" value="HTH_LacI"/>
</dbReference>
<evidence type="ECO:0000256" key="2">
    <source>
        <dbReference type="ARBA" id="ARBA00023125"/>
    </source>
</evidence>
<evidence type="ECO:0000256" key="1">
    <source>
        <dbReference type="ARBA" id="ARBA00023015"/>
    </source>
</evidence>
<dbReference type="RefSeq" id="WP_319970738.1">
    <property type="nucleotide sequence ID" value="NZ_JAXAVW010000037.1"/>
</dbReference>
<keyword evidence="1" id="KW-0805">Transcription regulation</keyword>
<dbReference type="SMART" id="SM00354">
    <property type="entry name" value="HTH_LACI"/>
    <property type="match status" value="1"/>
</dbReference>
<keyword evidence="6" id="KW-1185">Reference proteome</keyword>
<evidence type="ECO:0000259" key="4">
    <source>
        <dbReference type="PROSITE" id="PS50932"/>
    </source>
</evidence>
<dbReference type="PROSITE" id="PS00356">
    <property type="entry name" value="HTH_LACI_1"/>
    <property type="match status" value="1"/>
</dbReference>
<dbReference type="PROSITE" id="PS50932">
    <property type="entry name" value="HTH_LACI_2"/>
    <property type="match status" value="1"/>
</dbReference>
<dbReference type="PANTHER" id="PTHR30146">
    <property type="entry name" value="LACI-RELATED TRANSCRIPTIONAL REPRESSOR"/>
    <property type="match status" value="1"/>
</dbReference>
<dbReference type="Proteomes" id="UP001285521">
    <property type="component" value="Unassembled WGS sequence"/>
</dbReference>
<organism evidence="5 6">
    <name type="scientific">Lentzea miocenica</name>
    <dbReference type="NCBI Taxonomy" id="3095431"/>
    <lineage>
        <taxon>Bacteria</taxon>
        <taxon>Bacillati</taxon>
        <taxon>Actinomycetota</taxon>
        <taxon>Actinomycetes</taxon>
        <taxon>Pseudonocardiales</taxon>
        <taxon>Pseudonocardiaceae</taxon>
        <taxon>Lentzea</taxon>
    </lineage>
</organism>
<proteinExistence type="predicted"/>
<reference evidence="5 6" key="1">
    <citation type="submission" date="2023-11" db="EMBL/GenBank/DDBJ databases">
        <title>Lentzea sokolovensis, sp. nov., Lentzea kristufkii, sp. nov., and Lentzea miocenensis, sp. nov., rare actinobacteria from Sokolov Coal Basin, Miocene lacustrine sediment, Czech Republic.</title>
        <authorList>
            <person name="Lara A."/>
            <person name="Kotroba L."/>
            <person name="Nouioui I."/>
            <person name="Neumann-Schaal M."/>
            <person name="Mast Y."/>
            <person name="Chronakova A."/>
        </authorList>
    </citation>
    <scope>NUCLEOTIDE SEQUENCE [LARGE SCALE GENOMIC DNA]</scope>
    <source>
        <strain evidence="5 6">BCCO 10_0856</strain>
    </source>
</reference>
<keyword evidence="2 5" id="KW-0238">DNA-binding</keyword>
<dbReference type="Gene3D" id="1.10.260.40">
    <property type="entry name" value="lambda repressor-like DNA-binding domains"/>
    <property type="match status" value="1"/>
</dbReference>
<sequence length="336" mass="36168">MPPRSRITIRDVAAHANVSVATVSKVLNQRYGVSAETFARVTAVIKELGYEASLVAQSLRNHRTNVIGILVADIEPFSTELLKGAADAIRGTGFELVVYSAGGRVGDPQGWEQRYLTRLSGTLVDGAVLVTPAVDLEGLPGTPVVAVDPHTGRSPLPTVDSDNLRGGQLATEHLLELGHRRIALLTGREDLKSAQQRETGYRRALVAAGVPVDGSLIRRGDYDYDVAARSTRDLLSGPNRPTAMFAANDISAIAAIETAAELGLRVPEDLSVVGFDNIPESVMCTPALTTVQQPIREMGHRAVTLLVRLINREEPDETHITLGTDLVIRHSTRRLS</sequence>
<gene>
    <name evidence="5" type="ORF">SK803_36415</name>
</gene>
<evidence type="ECO:0000313" key="6">
    <source>
        <dbReference type="Proteomes" id="UP001285521"/>
    </source>
</evidence>
<dbReference type="GO" id="GO:0003677">
    <property type="term" value="F:DNA binding"/>
    <property type="evidence" value="ECO:0007669"/>
    <property type="project" value="UniProtKB-KW"/>
</dbReference>
<dbReference type="InterPro" id="IPR046335">
    <property type="entry name" value="LacI/GalR-like_sensor"/>
</dbReference>
<dbReference type="CDD" id="cd01392">
    <property type="entry name" value="HTH_LacI"/>
    <property type="match status" value="1"/>
</dbReference>
<dbReference type="CDD" id="cd06267">
    <property type="entry name" value="PBP1_LacI_sugar_binding-like"/>
    <property type="match status" value="1"/>
</dbReference>
<evidence type="ECO:0000313" key="5">
    <source>
        <dbReference type="EMBL" id="MDX8035719.1"/>
    </source>
</evidence>
<dbReference type="SUPFAM" id="SSF53822">
    <property type="entry name" value="Periplasmic binding protein-like I"/>
    <property type="match status" value="1"/>
</dbReference>
<name>A0ABU4TC18_9PSEU</name>
<dbReference type="SUPFAM" id="SSF47413">
    <property type="entry name" value="lambda repressor-like DNA-binding domains"/>
    <property type="match status" value="1"/>
</dbReference>
<dbReference type="EMBL" id="JAXAVW010000037">
    <property type="protein sequence ID" value="MDX8035719.1"/>
    <property type="molecule type" value="Genomic_DNA"/>
</dbReference>
<feature type="domain" description="HTH lacI-type" evidence="4">
    <location>
        <begin position="7"/>
        <end position="61"/>
    </location>
</feature>
<dbReference type="Pfam" id="PF00356">
    <property type="entry name" value="LacI"/>
    <property type="match status" value="1"/>
</dbReference>
<dbReference type="Gene3D" id="3.40.50.2300">
    <property type="match status" value="2"/>
</dbReference>
<dbReference type="PRINTS" id="PR00036">
    <property type="entry name" value="HTHLACI"/>
</dbReference>
<dbReference type="Pfam" id="PF13377">
    <property type="entry name" value="Peripla_BP_3"/>
    <property type="match status" value="1"/>
</dbReference>
<protein>
    <submittedName>
        <fullName evidence="5">LacI family DNA-binding transcriptional regulator</fullName>
    </submittedName>
</protein>
<dbReference type="InterPro" id="IPR010982">
    <property type="entry name" value="Lambda_DNA-bd_dom_sf"/>
</dbReference>
<accession>A0ABU4TC18</accession>
<keyword evidence="3" id="KW-0804">Transcription</keyword>
<evidence type="ECO:0000256" key="3">
    <source>
        <dbReference type="ARBA" id="ARBA00023163"/>
    </source>
</evidence>
<dbReference type="InterPro" id="IPR028082">
    <property type="entry name" value="Peripla_BP_I"/>
</dbReference>
<reference evidence="5 6" key="2">
    <citation type="submission" date="2023-11" db="EMBL/GenBank/DDBJ databases">
        <authorList>
            <person name="Lara A.C."/>
            <person name="Chronakova A."/>
        </authorList>
    </citation>
    <scope>NUCLEOTIDE SEQUENCE [LARGE SCALE GENOMIC DNA]</scope>
    <source>
        <strain evidence="5 6">BCCO 10_0856</strain>
    </source>
</reference>
<comment type="caution">
    <text evidence="5">The sequence shown here is derived from an EMBL/GenBank/DDBJ whole genome shotgun (WGS) entry which is preliminary data.</text>
</comment>